<evidence type="ECO:0000313" key="9">
    <source>
        <dbReference type="Proteomes" id="UP000007799"/>
    </source>
</evidence>
<accession>F2UB28</accession>
<dbReference type="RefSeq" id="XP_004993603.1">
    <property type="nucleotide sequence ID" value="XM_004993546.1"/>
</dbReference>
<evidence type="ECO:0000313" key="8">
    <source>
        <dbReference type="EMBL" id="EGD74041.1"/>
    </source>
</evidence>
<dbReference type="Proteomes" id="UP000007799">
    <property type="component" value="Unassembled WGS sequence"/>
</dbReference>
<dbReference type="InterPro" id="IPR019402">
    <property type="entry name" value="CWH43_N"/>
</dbReference>
<dbReference type="AlphaFoldDB" id="F2UB28"/>
<dbReference type="GO" id="GO:0012505">
    <property type="term" value="C:endomembrane system"/>
    <property type="evidence" value="ECO:0007669"/>
    <property type="project" value="UniProtKB-SubCell"/>
</dbReference>
<dbReference type="InterPro" id="IPR004331">
    <property type="entry name" value="SPX_dom"/>
</dbReference>
<keyword evidence="9" id="KW-1185">Reference proteome</keyword>
<dbReference type="OrthoDB" id="9970435at2759"/>
<dbReference type="PROSITE" id="PS51382">
    <property type="entry name" value="SPX"/>
    <property type="match status" value="1"/>
</dbReference>
<feature type="domain" description="SPX" evidence="7">
    <location>
        <begin position="1"/>
        <end position="250"/>
    </location>
</feature>
<feature type="compositionally biased region" description="Low complexity" evidence="5">
    <location>
        <begin position="160"/>
        <end position="169"/>
    </location>
</feature>
<name>F2UB28_SALR5</name>
<proteinExistence type="predicted"/>
<dbReference type="PANTHER" id="PTHR21324:SF2">
    <property type="entry name" value="EG:22E5.9 PROTEIN"/>
    <property type="match status" value="1"/>
</dbReference>
<sequence length="638" mass="71396">MKFGRRLESGLMEKGWEDKYIQYRALKELVFAITSNGERENQESLVDAFMQMLTDNVDVVDAFFEETIHKFEALWGRCPRLSGDHRLLQPDAAPLDPVTGLNTAQDVDDNSSDDNTDTVNGVGLQEATAPAPETNSTSTHSFAQNSSDQAEPEADTAENPAPASSSLPLPERDTLRGHLQAILANTDFSTTDPQVVGDHAAEQYLHAYVALSEQAEALRRFVVVNQAALSKIIKKFERRVLACTRVPADHTRTLRALVLQCAQGDSMERLQQLQTDLRELGDELMISSSAFHEYVCSLRTQYWAQLAEHQAQAKETRHFTAKPRAKRLASLTDFRQTFSPAIMLVVETIIAVGTLVSTYTLSSNIIVDKETNMTVFEKKGYFISASIDKSPASHIGTLGLSISCFGLAAIVLVRHKLMKRLLAGRATLLHRFSLFLALISLFSGAGVAAYQHHLHKLGHNTFAVLFFILAMIHVGIDNFIERKYKLYSRLARTVRLVFVALIAVSVVVFLTFLRMSGDMDSPQRDHNLLFIAAVAELAAFGFLLLYFLTLLPNFNKTRLYIVLVERRATTILEPFRVDAFLTTDHRVTASGRRLLRKTSQRLRRFRSSALPTVDMNGIVPRLQQFVGATPRRRRAKAE</sequence>
<keyword evidence="4 6" id="KW-0472">Membrane</keyword>
<evidence type="ECO:0000256" key="2">
    <source>
        <dbReference type="ARBA" id="ARBA00022692"/>
    </source>
</evidence>
<reference evidence="8" key="1">
    <citation type="submission" date="2009-08" db="EMBL/GenBank/DDBJ databases">
        <title>Annotation of Salpingoeca rosetta.</title>
        <authorList>
            <consortium name="The Broad Institute Genome Sequencing Platform"/>
            <person name="Russ C."/>
            <person name="Cuomo C."/>
            <person name="Burger G."/>
            <person name="Gray M.W."/>
            <person name="Holland P.W.H."/>
            <person name="King N."/>
            <person name="Lang F.B.F."/>
            <person name="Roger A.J."/>
            <person name="Ruiz-Trillo I."/>
            <person name="Young S.K."/>
            <person name="Zeng Q."/>
            <person name="Gargeya S."/>
            <person name="Alvarado L."/>
            <person name="Berlin A."/>
            <person name="Chapman S.B."/>
            <person name="Chen Z."/>
            <person name="Freedman E."/>
            <person name="Gellesch M."/>
            <person name="Goldberg J."/>
            <person name="Griggs A."/>
            <person name="Gujja S."/>
            <person name="Heilman E."/>
            <person name="Heiman D."/>
            <person name="Howarth C."/>
            <person name="Mehta T."/>
            <person name="Neiman D."/>
            <person name="Pearson M."/>
            <person name="Roberts A."/>
            <person name="Saif S."/>
            <person name="Shea T."/>
            <person name="Shenoy N."/>
            <person name="Sisk P."/>
            <person name="Stolte C."/>
            <person name="Sykes S."/>
            <person name="White J."/>
            <person name="Yandava C."/>
            <person name="Haas B."/>
            <person name="Nusbaum C."/>
            <person name="Birren B."/>
        </authorList>
    </citation>
    <scope>NUCLEOTIDE SEQUENCE [LARGE SCALE GENOMIC DNA]</scope>
    <source>
        <strain evidence="8">ATCC 50818</strain>
    </source>
</reference>
<dbReference type="InParanoid" id="F2UB28"/>
<keyword evidence="2 6" id="KW-0812">Transmembrane</keyword>
<evidence type="ECO:0000256" key="3">
    <source>
        <dbReference type="ARBA" id="ARBA00022989"/>
    </source>
</evidence>
<evidence type="ECO:0000256" key="6">
    <source>
        <dbReference type="SAM" id="Phobius"/>
    </source>
</evidence>
<protein>
    <recommendedName>
        <fullName evidence="7">SPX domain-containing protein</fullName>
    </recommendedName>
</protein>
<feature type="transmembrane region" description="Helical" evidence="6">
    <location>
        <begin position="392"/>
        <end position="413"/>
    </location>
</feature>
<feature type="transmembrane region" description="Helical" evidence="6">
    <location>
        <begin position="528"/>
        <end position="551"/>
    </location>
</feature>
<dbReference type="PANTHER" id="PTHR21324">
    <property type="entry name" value="FASTING-INDUCIBLE INTEGRAL MEMBRANE PROTEIN TM6P1-RELATED"/>
    <property type="match status" value="1"/>
</dbReference>
<feature type="compositionally biased region" description="Polar residues" evidence="5">
    <location>
        <begin position="133"/>
        <end position="149"/>
    </location>
</feature>
<dbReference type="eggNOG" id="ENOG502SY2J">
    <property type="taxonomic scope" value="Eukaryota"/>
</dbReference>
<evidence type="ECO:0000256" key="4">
    <source>
        <dbReference type="ARBA" id="ARBA00023136"/>
    </source>
</evidence>
<feature type="compositionally biased region" description="Acidic residues" evidence="5">
    <location>
        <begin position="106"/>
        <end position="116"/>
    </location>
</feature>
<dbReference type="InterPro" id="IPR050911">
    <property type="entry name" value="DRAM/TMEM150_Autophagy_Mod"/>
</dbReference>
<evidence type="ECO:0000256" key="5">
    <source>
        <dbReference type="SAM" id="MobiDB-lite"/>
    </source>
</evidence>
<keyword evidence="3 6" id="KW-1133">Transmembrane helix</keyword>
<gene>
    <name evidence="8" type="ORF">PTSG_05735</name>
</gene>
<dbReference type="KEGG" id="sre:PTSG_05735"/>
<dbReference type="OMA" id="WIYELET"/>
<evidence type="ECO:0000259" key="7">
    <source>
        <dbReference type="PROSITE" id="PS51382"/>
    </source>
</evidence>
<feature type="transmembrane region" description="Helical" evidence="6">
    <location>
        <begin position="434"/>
        <end position="451"/>
    </location>
</feature>
<feature type="transmembrane region" description="Helical" evidence="6">
    <location>
        <begin position="457"/>
        <end position="476"/>
    </location>
</feature>
<feature type="transmembrane region" description="Helical" evidence="6">
    <location>
        <begin position="496"/>
        <end position="516"/>
    </location>
</feature>
<dbReference type="EMBL" id="GL832967">
    <property type="protein sequence ID" value="EGD74041.1"/>
    <property type="molecule type" value="Genomic_DNA"/>
</dbReference>
<dbReference type="GeneID" id="16074179"/>
<evidence type="ECO:0000256" key="1">
    <source>
        <dbReference type="ARBA" id="ARBA00004127"/>
    </source>
</evidence>
<comment type="subcellular location">
    <subcellularLocation>
        <location evidence="1">Endomembrane system</location>
        <topology evidence="1">Multi-pass membrane protein</topology>
    </subcellularLocation>
</comment>
<dbReference type="Pfam" id="PF10277">
    <property type="entry name" value="Frag1"/>
    <property type="match status" value="1"/>
</dbReference>
<organism evidence="9">
    <name type="scientific">Salpingoeca rosetta (strain ATCC 50818 / BSB-021)</name>
    <dbReference type="NCBI Taxonomy" id="946362"/>
    <lineage>
        <taxon>Eukaryota</taxon>
        <taxon>Choanoflagellata</taxon>
        <taxon>Craspedida</taxon>
        <taxon>Salpingoecidae</taxon>
        <taxon>Salpingoeca</taxon>
    </lineage>
</organism>
<feature type="region of interest" description="Disordered" evidence="5">
    <location>
        <begin position="92"/>
        <end position="171"/>
    </location>
</feature>